<proteinExistence type="predicted"/>
<sequence length="203" mass="22204">MCQMTRNKYATVDFDQVNEKGLKSLIAAINKTGVTVIEVDSSNRATTKDGVKVKTAKLVLNDGQILAIQVNDTGDISSVRLNGKAIPNAQSPDIKTLGTVMGQAARKNSAKFQKSLIAKAKRVANPVDKKPAVKSNFQRLQEAKQRNAQVVAAYKSAQNSVSFNQQQITDLRAKLDKETGRLNNEKARNGELKRRLKQLKAGN</sequence>
<evidence type="ECO:0000256" key="1">
    <source>
        <dbReference type="SAM" id="Coils"/>
    </source>
</evidence>
<dbReference type="InterPro" id="IPR041140">
    <property type="entry name" value="DarA_N"/>
</dbReference>
<dbReference type="EMBL" id="FO818745">
    <property type="protein sequence ID" value="CDN90775.1"/>
    <property type="molecule type" value="Genomic_DNA"/>
</dbReference>
<dbReference type="Proteomes" id="UP000246402">
    <property type="component" value="Segment"/>
</dbReference>
<protein>
    <recommendedName>
        <fullName evidence="2">Defence against restriction A N-terminal domain-containing protein</fullName>
    </recommendedName>
</protein>
<feature type="domain" description="Defence against restriction A N-terminal" evidence="2">
    <location>
        <begin position="13"/>
        <end position="109"/>
    </location>
</feature>
<gene>
    <name evidence="3" type="ORF">EC725RCS47_p0033</name>
</gene>
<accession>A0A077SLG8</accession>
<reference evidence="3 4" key="1">
    <citation type="journal article" date="2014" name="Antimicrob. Agents Chemother.">
        <title>Characterization of a P1-Like Bacteriophage Carrying an SHV-2 Extended-Spectrum ?-Lactamase from an Escherichia coli Strain.</title>
        <authorList>
            <person name="Billard-Pomares T."/>
            <person name="Fouteau S."/>
            <person name="Jacquet M.E."/>
            <person name="Roche D."/>
            <person name="Barbe V."/>
            <person name="Castellanos M."/>
            <person name="Bouet J.Y."/>
            <person name="Cruveiller S."/>
            <person name="Medigue C."/>
            <person name="Blanco J."/>
            <person name="Clermont O."/>
            <person name="Denamur E."/>
            <person name="Branger C."/>
        </authorList>
    </citation>
    <scope>NUCLEOTIDE SEQUENCE [LARGE SCALE GENOMIC DNA]</scope>
</reference>
<feature type="coiled-coil region" evidence="1">
    <location>
        <begin position="140"/>
        <end position="202"/>
    </location>
</feature>
<keyword evidence="1" id="KW-0175">Coiled coil</keyword>
<evidence type="ECO:0000259" key="2">
    <source>
        <dbReference type="Pfam" id="PF18788"/>
    </source>
</evidence>
<name>A0A077SLG8_9CAUD</name>
<evidence type="ECO:0000313" key="4">
    <source>
        <dbReference type="Proteomes" id="UP000246402"/>
    </source>
</evidence>
<evidence type="ECO:0000313" key="3">
    <source>
        <dbReference type="EMBL" id="CDN90775.1"/>
    </source>
</evidence>
<keyword evidence="4" id="KW-1185">Reference proteome</keyword>
<organism evidence="3 4">
    <name type="scientific">Escherichia phage RCS47</name>
    <dbReference type="NCBI Taxonomy" id="1590550"/>
    <lineage>
        <taxon>Viruses</taxon>
        <taxon>Duplodnaviria</taxon>
        <taxon>Heunggongvirae</taxon>
        <taxon>Uroviricota</taxon>
        <taxon>Caudoviricetes</taxon>
        <taxon>Punavirus</taxon>
        <taxon>Punavirus RCS47</taxon>
    </lineage>
</organism>
<dbReference type="OrthoDB" id="9347at10239"/>
<dbReference type="Pfam" id="PF18788">
    <property type="entry name" value="DarA_N"/>
    <property type="match status" value="1"/>
</dbReference>